<feature type="compositionally biased region" description="Basic and acidic residues" evidence="1">
    <location>
        <begin position="211"/>
        <end position="220"/>
    </location>
</feature>
<feature type="compositionally biased region" description="Basic and acidic residues" evidence="1">
    <location>
        <begin position="134"/>
        <end position="163"/>
    </location>
</feature>
<name>A0ABM3EAT2_SALSA</name>
<dbReference type="GeneID" id="123732890"/>
<organism evidence="2 3">
    <name type="scientific">Salmo salar</name>
    <name type="common">Atlantic salmon</name>
    <dbReference type="NCBI Taxonomy" id="8030"/>
    <lineage>
        <taxon>Eukaryota</taxon>
        <taxon>Metazoa</taxon>
        <taxon>Chordata</taxon>
        <taxon>Craniata</taxon>
        <taxon>Vertebrata</taxon>
        <taxon>Euteleostomi</taxon>
        <taxon>Actinopterygii</taxon>
        <taxon>Neopterygii</taxon>
        <taxon>Teleostei</taxon>
        <taxon>Protacanthopterygii</taxon>
        <taxon>Salmoniformes</taxon>
        <taxon>Salmonidae</taxon>
        <taxon>Salmoninae</taxon>
        <taxon>Salmo</taxon>
    </lineage>
</organism>
<evidence type="ECO:0000313" key="2">
    <source>
        <dbReference type="Proteomes" id="UP001652741"/>
    </source>
</evidence>
<evidence type="ECO:0000313" key="3">
    <source>
        <dbReference type="RefSeq" id="XP_045568177.1"/>
    </source>
</evidence>
<dbReference type="RefSeq" id="XP_045568177.1">
    <property type="nucleotide sequence ID" value="XM_045712221.1"/>
</dbReference>
<sequence length="268" mass="30821">MADQSDQNIQAVLKLSKVLSSQSLDGQNSSSPTLSLSSDWFGPDLSTTGLTQVLAVLAQAETNLLRLRLDLRRLGEERAGLERRVSQLETDTEERQKRSLHEGQELTHIQDMLLSERKMVGSLRTQLEEEERQSEERRKENERLRLEREREEEQRNELDSERQRRLEADLVESAQLGEREARFRMELHVLQGALQREQLDRERAEEEADDAKDALSKARESVLTLSSSQTVLKREVSEHRDALEKMAALNEALAKDKRELNAQALQVD</sequence>
<feature type="compositionally biased region" description="Low complexity" evidence="1">
    <location>
        <begin position="221"/>
        <end position="230"/>
    </location>
</feature>
<feature type="region of interest" description="Disordered" evidence="1">
    <location>
        <begin position="85"/>
        <end position="107"/>
    </location>
</feature>
<accession>A0ABM3EAT2</accession>
<feature type="compositionally biased region" description="Basic and acidic residues" evidence="1">
    <location>
        <begin position="93"/>
        <end position="105"/>
    </location>
</feature>
<feature type="region of interest" description="Disordered" evidence="1">
    <location>
        <begin position="200"/>
        <end position="230"/>
    </location>
</feature>
<dbReference type="Proteomes" id="UP001652741">
    <property type="component" value="Unplaced"/>
</dbReference>
<keyword evidence="2" id="KW-1185">Reference proteome</keyword>
<proteinExistence type="predicted"/>
<feature type="region of interest" description="Disordered" evidence="1">
    <location>
        <begin position="122"/>
        <end position="163"/>
    </location>
</feature>
<evidence type="ECO:0000256" key="1">
    <source>
        <dbReference type="SAM" id="MobiDB-lite"/>
    </source>
</evidence>
<gene>
    <name evidence="3" type="primary">LOC123732890</name>
</gene>
<protein>
    <submittedName>
        <fullName evidence="3">Protein enabled homolog</fullName>
    </submittedName>
</protein>
<reference evidence="3" key="1">
    <citation type="submission" date="2025-08" db="UniProtKB">
        <authorList>
            <consortium name="RefSeq"/>
        </authorList>
    </citation>
    <scope>IDENTIFICATION</scope>
</reference>